<dbReference type="AlphaFoldDB" id="A0ABD0M940"/>
<reference evidence="1 2" key="1">
    <citation type="journal article" date="2023" name="Sci. Data">
        <title>Genome assembly of the Korean intertidal mud-creeper Batillaria attramentaria.</title>
        <authorList>
            <person name="Patra A.K."/>
            <person name="Ho P.T."/>
            <person name="Jun S."/>
            <person name="Lee S.J."/>
            <person name="Kim Y."/>
            <person name="Won Y.J."/>
        </authorList>
    </citation>
    <scope>NUCLEOTIDE SEQUENCE [LARGE SCALE GENOMIC DNA]</scope>
    <source>
        <strain evidence="1">Wonlab-2016</strain>
    </source>
</reference>
<comment type="caution">
    <text evidence="1">The sequence shown here is derived from an EMBL/GenBank/DDBJ whole genome shotgun (WGS) entry which is preliminary data.</text>
</comment>
<keyword evidence="2" id="KW-1185">Reference proteome</keyword>
<evidence type="ECO:0000313" key="2">
    <source>
        <dbReference type="Proteomes" id="UP001519460"/>
    </source>
</evidence>
<name>A0ABD0M940_9CAEN</name>
<evidence type="ECO:0000313" key="1">
    <source>
        <dbReference type="EMBL" id="KAK7508247.1"/>
    </source>
</evidence>
<dbReference type="Proteomes" id="UP001519460">
    <property type="component" value="Unassembled WGS sequence"/>
</dbReference>
<organism evidence="1 2">
    <name type="scientific">Batillaria attramentaria</name>
    <dbReference type="NCBI Taxonomy" id="370345"/>
    <lineage>
        <taxon>Eukaryota</taxon>
        <taxon>Metazoa</taxon>
        <taxon>Spiralia</taxon>
        <taxon>Lophotrochozoa</taxon>
        <taxon>Mollusca</taxon>
        <taxon>Gastropoda</taxon>
        <taxon>Caenogastropoda</taxon>
        <taxon>Sorbeoconcha</taxon>
        <taxon>Cerithioidea</taxon>
        <taxon>Batillariidae</taxon>
        <taxon>Batillaria</taxon>
    </lineage>
</organism>
<sequence length="91" mass="10122">MPRRSAWFEPPGILAANHSFIATALSHPGAQMITQNCSLQPRSSASIKLPLDLKIGTYSVAGRLIIIKSVPPPFRSKRFISRQHHKPAYLF</sequence>
<accession>A0ABD0M940</accession>
<dbReference type="EMBL" id="JACVVK020000002">
    <property type="protein sequence ID" value="KAK7508247.1"/>
    <property type="molecule type" value="Genomic_DNA"/>
</dbReference>
<protein>
    <submittedName>
        <fullName evidence="1">Uncharacterized protein</fullName>
    </submittedName>
</protein>
<gene>
    <name evidence="1" type="ORF">BaRGS_00000486</name>
</gene>
<proteinExistence type="predicted"/>